<keyword evidence="3" id="KW-1185">Reference proteome</keyword>
<feature type="transmembrane region" description="Helical" evidence="1">
    <location>
        <begin position="68"/>
        <end position="86"/>
    </location>
</feature>
<gene>
    <name evidence="2" type="ORF">CY34DRAFT_810692</name>
</gene>
<reference evidence="2 3" key="1">
    <citation type="submission" date="2014-04" db="EMBL/GenBank/DDBJ databases">
        <authorList>
            <consortium name="DOE Joint Genome Institute"/>
            <person name="Kuo A."/>
            <person name="Ruytinx J."/>
            <person name="Rineau F."/>
            <person name="Colpaert J."/>
            <person name="Kohler A."/>
            <person name="Nagy L.G."/>
            <person name="Floudas D."/>
            <person name="Copeland A."/>
            <person name="Barry K.W."/>
            <person name="Cichocki N."/>
            <person name="Veneault-Fourrey C."/>
            <person name="LaButti K."/>
            <person name="Lindquist E.A."/>
            <person name="Lipzen A."/>
            <person name="Lundell T."/>
            <person name="Morin E."/>
            <person name="Murat C."/>
            <person name="Sun H."/>
            <person name="Tunlid A."/>
            <person name="Henrissat B."/>
            <person name="Grigoriev I.V."/>
            <person name="Hibbett D.S."/>
            <person name="Martin F."/>
            <person name="Nordberg H.P."/>
            <person name="Cantor M.N."/>
            <person name="Hua S.X."/>
        </authorList>
    </citation>
    <scope>NUCLEOTIDE SEQUENCE [LARGE SCALE GENOMIC DNA]</scope>
    <source>
        <strain evidence="2 3">UH-Slu-Lm8-n1</strain>
    </source>
</reference>
<evidence type="ECO:0000313" key="2">
    <source>
        <dbReference type="EMBL" id="KIK37080.1"/>
    </source>
</evidence>
<keyword evidence="1" id="KW-1133">Transmembrane helix</keyword>
<evidence type="ECO:0000313" key="3">
    <source>
        <dbReference type="Proteomes" id="UP000054485"/>
    </source>
</evidence>
<evidence type="ECO:0000256" key="1">
    <source>
        <dbReference type="SAM" id="Phobius"/>
    </source>
</evidence>
<sequence>MNSRIPTELSFEYSLRDRFPRMALQWWMSTSGFENGYASNLRWMDVVLMDTRGNLVRKSRRRYMQRDWHVLMQLIRVLIVTSYGYFSMVTNLLAGIHASCTSSVNW</sequence>
<dbReference type="AlphaFoldDB" id="A0A0C9ZI63"/>
<proteinExistence type="predicted"/>
<accession>A0A0C9ZI63</accession>
<keyword evidence="1" id="KW-0812">Transmembrane</keyword>
<dbReference type="InParanoid" id="A0A0C9ZI63"/>
<protein>
    <submittedName>
        <fullName evidence="2">Uncharacterized protein</fullName>
    </submittedName>
</protein>
<dbReference type="EMBL" id="KN835476">
    <property type="protein sequence ID" value="KIK37080.1"/>
    <property type="molecule type" value="Genomic_DNA"/>
</dbReference>
<dbReference type="HOGENOM" id="CLU_2224935_0_0_1"/>
<organism evidence="2 3">
    <name type="scientific">Suillus luteus UH-Slu-Lm8-n1</name>
    <dbReference type="NCBI Taxonomy" id="930992"/>
    <lineage>
        <taxon>Eukaryota</taxon>
        <taxon>Fungi</taxon>
        <taxon>Dikarya</taxon>
        <taxon>Basidiomycota</taxon>
        <taxon>Agaricomycotina</taxon>
        <taxon>Agaricomycetes</taxon>
        <taxon>Agaricomycetidae</taxon>
        <taxon>Boletales</taxon>
        <taxon>Suillineae</taxon>
        <taxon>Suillaceae</taxon>
        <taxon>Suillus</taxon>
    </lineage>
</organism>
<keyword evidence="1" id="KW-0472">Membrane</keyword>
<reference evidence="3" key="2">
    <citation type="submission" date="2015-01" db="EMBL/GenBank/DDBJ databases">
        <title>Evolutionary Origins and Diversification of the Mycorrhizal Mutualists.</title>
        <authorList>
            <consortium name="DOE Joint Genome Institute"/>
            <consortium name="Mycorrhizal Genomics Consortium"/>
            <person name="Kohler A."/>
            <person name="Kuo A."/>
            <person name="Nagy L.G."/>
            <person name="Floudas D."/>
            <person name="Copeland A."/>
            <person name="Barry K.W."/>
            <person name="Cichocki N."/>
            <person name="Veneault-Fourrey C."/>
            <person name="LaButti K."/>
            <person name="Lindquist E.A."/>
            <person name="Lipzen A."/>
            <person name="Lundell T."/>
            <person name="Morin E."/>
            <person name="Murat C."/>
            <person name="Riley R."/>
            <person name="Ohm R."/>
            <person name="Sun H."/>
            <person name="Tunlid A."/>
            <person name="Henrissat B."/>
            <person name="Grigoriev I.V."/>
            <person name="Hibbett D.S."/>
            <person name="Martin F."/>
        </authorList>
    </citation>
    <scope>NUCLEOTIDE SEQUENCE [LARGE SCALE GENOMIC DNA]</scope>
    <source>
        <strain evidence="3">UH-Slu-Lm8-n1</strain>
    </source>
</reference>
<dbReference type="Proteomes" id="UP000054485">
    <property type="component" value="Unassembled WGS sequence"/>
</dbReference>
<name>A0A0C9ZI63_9AGAM</name>